<evidence type="ECO:0000259" key="3">
    <source>
        <dbReference type="PROSITE" id="PS50137"/>
    </source>
</evidence>
<dbReference type="AlphaFoldDB" id="A0AAV2YJ55"/>
<dbReference type="InterPro" id="IPR011990">
    <property type="entry name" value="TPR-like_helical_dom_sf"/>
</dbReference>
<comment type="caution">
    <text evidence="4">The sequence shown here is derived from an EMBL/GenBank/DDBJ whole genome shotgun (WGS) entry which is preliminary data.</text>
</comment>
<proteinExistence type="predicted"/>
<feature type="coiled-coil region" evidence="2">
    <location>
        <begin position="235"/>
        <end position="262"/>
    </location>
</feature>
<dbReference type="EMBL" id="DAKRPA010000277">
    <property type="protein sequence ID" value="DAZ93985.1"/>
    <property type="molecule type" value="Genomic_DNA"/>
</dbReference>
<dbReference type="Pfam" id="PF00035">
    <property type="entry name" value="dsrm"/>
    <property type="match status" value="1"/>
</dbReference>
<dbReference type="Gene3D" id="3.30.160.20">
    <property type="match status" value="1"/>
</dbReference>
<reference evidence="4" key="2">
    <citation type="journal article" date="2023" name="Microbiol Resour">
        <title>Decontamination and Annotation of the Draft Genome Sequence of the Oomycete Lagenidium giganteum ARSEF 373.</title>
        <authorList>
            <person name="Morgan W.R."/>
            <person name="Tartar A."/>
        </authorList>
    </citation>
    <scope>NUCLEOTIDE SEQUENCE</scope>
    <source>
        <strain evidence="4">ARSEF 373</strain>
    </source>
</reference>
<evidence type="ECO:0000313" key="5">
    <source>
        <dbReference type="Proteomes" id="UP001146120"/>
    </source>
</evidence>
<protein>
    <recommendedName>
        <fullName evidence="3">DRBM domain-containing protein</fullName>
    </recommendedName>
</protein>
<dbReference type="Gene3D" id="1.25.40.10">
    <property type="entry name" value="Tetratricopeptide repeat domain"/>
    <property type="match status" value="1"/>
</dbReference>
<sequence>MLPQEDVELLRAALQKCDDQTKAFVGPLLPLEAVQNALVTFARDSTRSLEEWIWDPACRQKLEALREQQPIAHNHAQNVDMWFSHAMQEQALREQQQYAPSEVLREEYEARREDGKAKFRRGDFYPALNAFKKTLSVLEQLEMAENGDIEREPTEWDDTMQQNFVTMCCNIAICGIKLGDRSVIRLYADKALEVDPTCCKALYARSKLHLMEHMFEDAYAVVDKALHYHPDNSLLVKFRKEIEVAELKRKKQQDELAAAAAAAAKEAEADSQAGTQQEEDHAARLERVRKARLAEVPLPTLEDDKFAAMRLHTYYTKIKHHLDIQIVQKSNPDLGEPPLFECRMVDATREIDLTDAVQASSKTVAKNEASKLAIRKLWDVKKEAGTLLPEDLKHLEEFEEAQRTGVQLVSQHAKLAKEEQDRVAQRNKLAADGVQSEVATVHLSVYERQLNPVQLLNQLHTQKKITVHFEVTDLLPTSTDFTKFEFRIRLNGVETAVAEDVSKKKAQAAAAKETVQKAFASGLFACYEESEKWEADRTAEA</sequence>
<keyword evidence="2" id="KW-0175">Coiled coil</keyword>
<dbReference type="InterPro" id="IPR014720">
    <property type="entry name" value="dsRBD_dom"/>
</dbReference>
<evidence type="ECO:0000313" key="4">
    <source>
        <dbReference type="EMBL" id="DAZ93985.1"/>
    </source>
</evidence>
<keyword evidence="5" id="KW-1185">Reference proteome</keyword>
<reference evidence="4" key="1">
    <citation type="submission" date="2022-11" db="EMBL/GenBank/DDBJ databases">
        <authorList>
            <person name="Morgan W.R."/>
            <person name="Tartar A."/>
        </authorList>
    </citation>
    <scope>NUCLEOTIDE SEQUENCE</scope>
    <source>
        <strain evidence="4">ARSEF 373</strain>
    </source>
</reference>
<keyword evidence="1" id="KW-0694">RNA-binding</keyword>
<organism evidence="4 5">
    <name type="scientific">Lagenidium giganteum</name>
    <dbReference type="NCBI Taxonomy" id="4803"/>
    <lineage>
        <taxon>Eukaryota</taxon>
        <taxon>Sar</taxon>
        <taxon>Stramenopiles</taxon>
        <taxon>Oomycota</taxon>
        <taxon>Peronosporomycetes</taxon>
        <taxon>Pythiales</taxon>
        <taxon>Pythiaceae</taxon>
    </lineage>
</organism>
<name>A0AAV2YJ55_9STRA</name>
<dbReference type="PROSITE" id="PS50137">
    <property type="entry name" value="DS_RBD"/>
    <property type="match status" value="1"/>
</dbReference>
<dbReference type="GO" id="GO:0003723">
    <property type="term" value="F:RNA binding"/>
    <property type="evidence" value="ECO:0007669"/>
    <property type="project" value="UniProtKB-UniRule"/>
</dbReference>
<dbReference type="InterPro" id="IPR050754">
    <property type="entry name" value="FKBP4/5/8-like"/>
</dbReference>
<dbReference type="Proteomes" id="UP001146120">
    <property type="component" value="Unassembled WGS sequence"/>
</dbReference>
<evidence type="ECO:0000256" key="2">
    <source>
        <dbReference type="SAM" id="Coils"/>
    </source>
</evidence>
<dbReference type="PANTHER" id="PTHR46512">
    <property type="entry name" value="PEPTIDYLPROLYL ISOMERASE"/>
    <property type="match status" value="1"/>
</dbReference>
<gene>
    <name evidence="4" type="ORF">N0F65_005496</name>
</gene>
<dbReference type="SUPFAM" id="SSF48452">
    <property type="entry name" value="TPR-like"/>
    <property type="match status" value="1"/>
</dbReference>
<feature type="domain" description="DRBM" evidence="3">
    <location>
        <begin position="451"/>
        <end position="520"/>
    </location>
</feature>
<accession>A0AAV2YJ55</accession>
<dbReference type="SUPFAM" id="SSF54768">
    <property type="entry name" value="dsRNA-binding domain-like"/>
    <property type="match status" value="1"/>
</dbReference>
<evidence type="ECO:0000256" key="1">
    <source>
        <dbReference type="PROSITE-ProRule" id="PRU00266"/>
    </source>
</evidence>